<evidence type="ECO:0000256" key="4">
    <source>
        <dbReference type="ARBA" id="ARBA00022737"/>
    </source>
</evidence>
<keyword evidence="5 8" id="KW-1133">Transmembrane helix</keyword>
<protein>
    <recommendedName>
        <fullName evidence="11">Aquaporin</fullName>
    </recommendedName>
</protein>
<name>A0ABR2YAW5_9CHLO</name>
<dbReference type="Proteomes" id="UP001491310">
    <property type="component" value="Unassembled WGS sequence"/>
</dbReference>
<dbReference type="PRINTS" id="PR00783">
    <property type="entry name" value="MINTRINSICP"/>
</dbReference>
<keyword evidence="6 8" id="KW-0472">Membrane</keyword>
<dbReference type="InterPro" id="IPR023271">
    <property type="entry name" value="Aquaporin-like"/>
</dbReference>
<evidence type="ECO:0000256" key="8">
    <source>
        <dbReference type="SAM" id="Phobius"/>
    </source>
</evidence>
<gene>
    <name evidence="9" type="ORF">WJX75_001140</name>
</gene>
<evidence type="ECO:0000256" key="1">
    <source>
        <dbReference type="ARBA" id="ARBA00004127"/>
    </source>
</evidence>
<comment type="subcellular location">
    <subcellularLocation>
        <location evidence="1">Endomembrane system</location>
        <topology evidence="1">Multi-pass membrane protein</topology>
    </subcellularLocation>
</comment>
<keyword evidence="4" id="KW-0677">Repeat</keyword>
<dbReference type="Gene3D" id="1.20.1080.10">
    <property type="entry name" value="Glycerol uptake facilitator protein"/>
    <property type="match status" value="1"/>
</dbReference>
<dbReference type="InterPro" id="IPR034294">
    <property type="entry name" value="Aquaporin_transptr"/>
</dbReference>
<organism evidence="9 10">
    <name type="scientific">Coccomyxa subellipsoidea</name>
    <dbReference type="NCBI Taxonomy" id="248742"/>
    <lineage>
        <taxon>Eukaryota</taxon>
        <taxon>Viridiplantae</taxon>
        <taxon>Chlorophyta</taxon>
        <taxon>core chlorophytes</taxon>
        <taxon>Trebouxiophyceae</taxon>
        <taxon>Trebouxiophyceae incertae sedis</taxon>
        <taxon>Coccomyxaceae</taxon>
        <taxon>Coccomyxa</taxon>
    </lineage>
</organism>
<keyword evidence="10" id="KW-1185">Reference proteome</keyword>
<dbReference type="PANTHER" id="PTHR45665:SF9">
    <property type="entry name" value="AQUAPORIN-8"/>
    <property type="match status" value="1"/>
</dbReference>
<feature type="transmembrane region" description="Helical" evidence="8">
    <location>
        <begin position="48"/>
        <end position="69"/>
    </location>
</feature>
<sequence>MTLHLGISYVAAQMLGGVLGAAAAFHSMSGEDRSPLYPGLNTVPTDHTVLQAFMGEVYASFLFISVLYGTVVDKRGWGKLGPVAVGLIVPLLMWLEGPVSSMCINPARAFGPALITWSWRHHWIFWTAPFLGGIPAGVIYSRLFAAECAQLSC</sequence>
<comment type="caution">
    <text evidence="9">The sequence shown here is derived from an EMBL/GenBank/DDBJ whole genome shotgun (WGS) entry which is preliminary data.</text>
</comment>
<evidence type="ECO:0000313" key="9">
    <source>
        <dbReference type="EMBL" id="KAK9901069.1"/>
    </source>
</evidence>
<feature type="transmembrane region" description="Helical" evidence="8">
    <location>
        <begin position="7"/>
        <end position="28"/>
    </location>
</feature>
<comment type="similarity">
    <text evidence="7">Belongs to the MIP/aquaporin (TC 1.A.8) family.</text>
</comment>
<accession>A0ABR2YAW5</accession>
<evidence type="ECO:0008006" key="11">
    <source>
        <dbReference type="Google" id="ProtNLM"/>
    </source>
</evidence>
<reference evidence="9 10" key="1">
    <citation type="journal article" date="2024" name="Nat. Commun.">
        <title>Phylogenomics reveals the evolutionary origins of lichenization in chlorophyte algae.</title>
        <authorList>
            <person name="Puginier C."/>
            <person name="Libourel C."/>
            <person name="Otte J."/>
            <person name="Skaloud P."/>
            <person name="Haon M."/>
            <person name="Grisel S."/>
            <person name="Petersen M."/>
            <person name="Berrin J.G."/>
            <person name="Delaux P.M."/>
            <person name="Dal Grande F."/>
            <person name="Keller J."/>
        </authorList>
    </citation>
    <scope>NUCLEOTIDE SEQUENCE [LARGE SCALE GENOMIC DNA]</scope>
    <source>
        <strain evidence="9 10">SAG 216-7</strain>
    </source>
</reference>
<dbReference type="PANTHER" id="PTHR45665">
    <property type="entry name" value="AQUAPORIN-8"/>
    <property type="match status" value="1"/>
</dbReference>
<keyword evidence="3 7" id="KW-0812">Transmembrane</keyword>
<evidence type="ECO:0000256" key="3">
    <source>
        <dbReference type="ARBA" id="ARBA00022692"/>
    </source>
</evidence>
<dbReference type="Pfam" id="PF00230">
    <property type="entry name" value="MIP"/>
    <property type="match status" value="1"/>
</dbReference>
<evidence type="ECO:0000313" key="10">
    <source>
        <dbReference type="Proteomes" id="UP001491310"/>
    </source>
</evidence>
<proteinExistence type="inferred from homology"/>
<feature type="transmembrane region" description="Helical" evidence="8">
    <location>
        <begin position="76"/>
        <end position="95"/>
    </location>
</feature>
<feature type="transmembrane region" description="Helical" evidence="8">
    <location>
        <begin position="123"/>
        <end position="145"/>
    </location>
</feature>
<evidence type="ECO:0000256" key="5">
    <source>
        <dbReference type="ARBA" id="ARBA00022989"/>
    </source>
</evidence>
<dbReference type="SUPFAM" id="SSF81338">
    <property type="entry name" value="Aquaporin-like"/>
    <property type="match status" value="1"/>
</dbReference>
<dbReference type="InterPro" id="IPR000425">
    <property type="entry name" value="MIP"/>
</dbReference>
<dbReference type="EMBL" id="JALJOT010000019">
    <property type="protein sequence ID" value="KAK9901069.1"/>
    <property type="molecule type" value="Genomic_DNA"/>
</dbReference>
<evidence type="ECO:0000256" key="7">
    <source>
        <dbReference type="RuleBase" id="RU000477"/>
    </source>
</evidence>
<evidence type="ECO:0000256" key="2">
    <source>
        <dbReference type="ARBA" id="ARBA00022448"/>
    </source>
</evidence>
<evidence type="ECO:0000256" key="6">
    <source>
        <dbReference type="ARBA" id="ARBA00023136"/>
    </source>
</evidence>
<keyword evidence="2 7" id="KW-0813">Transport</keyword>